<sequence length="282" mass="29989">MRWSTLLGGIAGLLLPVPLMLLAGEIRREQRAEMSPAREQVSPVLPLSEQKALQTFGLDCSGSEECESPLGCLYFAGERQGFCGGSTCREDFQCGEDWMCRTVHTLGSEALVRTCIPPGLRKEGESCVQSLGMKEETCAMGFRCTAGWCGRSCQPDEPTSCPQGFFCREGLDGPSCLPTCETTGCSHGQECVSLGEGISVCAVVRGENCQKVPCSEGGLCSVWPPRYEDSRLELKMACSRVSCSDGGPACPPGTSCVQGLCRHPSESGPPDAGPPVSPPRHP</sequence>
<comment type="caution">
    <text evidence="1">The sequence shown here is derived from an EMBL/GenBank/DDBJ whole genome shotgun (WGS) entry which is preliminary data.</text>
</comment>
<proteinExistence type="predicted"/>
<protein>
    <submittedName>
        <fullName evidence="1">Uncharacterized protein</fullName>
    </submittedName>
</protein>
<dbReference type="EMBL" id="JPMI01000178">
    <property type="protein sequence ID" value="KFA90690.1"/>
    <property type="molecule type" value="Genomic_DNA"/>
</dbReference>
<evidence type="ECO:0000313" key="2">
    <source>
        <dbReference type="Proteomes" id="UP000028547"/>
    </source>
</evidence>
<reference evidence="1 2" key="1">
    <citation type="submission" date="2014-07" db="EMBL/GenBank/DDBJ databases">
        <title>Draft Genome Sequence of Gephyronic Acid Producer, Cystobacter violaceus Strain Cb vi76.</title>
        <authorList>
            <person name="Stevens D.C."/>
            <person name="Young J."/>
            <person name="Carmichael R."/>
            <person name="Tan J."/>
            <person name="Taylor R.E."/>
        </authorList>
    </citation>
    <scope>NUCLEOTIDE SEQUENCE [LARGE SCALE GENOMIC DNA]</scope>
    <source>
        <strain evidence="1 2">Cb vi76</strain>
    </source>
</reference>
<name>A0A084SQF5_9BACT</name>
<organism evidence="1 2">
    <name type="scientific">Archangium violaceum Cb vi76</name>
    <dbReference type="NCBI Taxonomy" id="1406225"/>
    <lineage>
        <taxon>Bacteria</taxon>
        <taxon>Pseudomonadati</taxon>
        <taxon>Myxococcota</taxon>
        <taxon>Myxococcia</taxon>
        <taxon>Myxococcales</taxon>
        <taxon>Cystobacterineae</taxon>
        <taxon>Archangiaceae</taxon>
        <taxon>Archangium</taxon>
    </lineage>
</organism>
<gene>
    <name evidence="1" type="ORF">Q664_26585</name>
</gene>
<dbReference type="Proteomes" id="UP000028547">
    <property type="component" value="Unassembled WGS sequence"/>
</dbReference>
<dbReference type="AlphaFoldDB" id="A0A084SQF5"/>
<evidence type="ECO:0000313" key="1">
    <source>
        <dbReference type="EMBL" id="KFA90690.1"/>
    </source>
</evidence>
<accession>A0A084SQF5</accession>